<evidence type="ECO:0000256" key="4">
    <source>
        <dbReference type="SAM" id="SignalP"/>
    </source>
</evidence>
<dbReference type="Proteomes" id="UP000671879">
    <property type="component" value="Chromosome"/>
</dbReference>
<dbReference type="GO" id="GO:0055085">
    <property type="term" value="P:transmembrane transport"/>
    <property type="evidence" value="ECO:0007669"/>
    <property type="project" value="InterPro"/>
</dbReference>
<keyword evidence="6" id="KW-1185">Reference proteome</keyword>
<dbReference type="InterPro" id="IPR018389">
    <property type="entry name" value="DctP_fam"/>
</dbReference>
<comment type="similarity">
    <text evidence="1">Belongs to the bacterial solute-binding protein 7 family.</text>
</comment>
<keyword evidence="3 4" id="KW-0732">Signal</keyword>
<protein>
    <submittedName>
        <fullName evidence="5">TRAP transporter substrate-binding protein DctP</fullName>
    </submittedName>
</protein>
<feature type="chain" id="PRO_5040342070" evidence="4">
    <location>
        <begin position="29"/>
        <end position="335"/>
    </location>
</feature>
<dbReference type="PANTHER" id="PTHR33376:SF7">
    <property type="entry name" value="C4-DICARBOXYLATE-BINDING PROTEIN DCTB"/>
    <property type="match status" value="1"/>
</dbReference>
<feature type="signal peptide" evidence="4">
    <location>
        <begin position="1"/>
        <end position="28"/>
    </location>
</feature>
<dbReference type="Pfam" id="PF03480">
    <property type="entry name" value="DctP"/>
    <property type="match status" value="1"/>
</dbReference>
<dbReference type="KEGG" id="aram:KAR29_13335"/>
<proteinExistence type="inferred from homology"/>
<dbReference type="InterPro" id="IPR038404">
    <property type="entry name" value="TRAP_DctP_sf"/>
</dbReference>
<keyword evidence="2" id="KW-0813">Transport</keyword>
<evidence type="ECO:0000256" key="2">
    <source>
        <dbReference type="ARBA" id="ARBA00022448"/>
    </source>
</evidence>
<evidence type="ECO:0000256" key="1">
    <source>
        <dbReference type="ARBA" id="ARBA00009023"/>
    </source>
</evidence>
<sequence>MKKAKRFLLLGAALLLAVTVGTAPVASAKTTIKVAGISPVEYRSTQSLYRIAEKVKERTDGRIEMKVFPMNQLGDYTQVFEEIRRGTIEMGLIFLPSQFDVTLELGSMPFLAENYTQIRQALSPGAFVCDTLDAALDKLGVKQLRIFGEGFIGLGSTKKPEKPLDPKADKGLLVRVAPVAVYKYMAEDMGFRTTTIPYADTYSAIQTGVCDGWIGGSSQINYQVFGDVIKHYVAYDSLFDQTTMMINKKLWEGLSEEDRTVLQEAVDAEADLSFQLCQQEDGDYLAKMRERGIEVTTFTDAEKAEMARYIRARTWPKLKERLGDDLVDRLMEAYQ</sequence>
<evidence type="ECO:0000256" key="3">
    <source>
        <dbReference type="ARBA" id="ARBA00022729"/>
    </source>
</evidence>
<dbReference type="PANTHER" id="PTHR33376">
    <property type="match status" value="1"/>
</dbReference>
<dbReference type="Gene3D" id="3.40.190.170">
    <property type="entry name" value="Bacterial extracellular solute-binding protein, family 7"/>
    <property type="match status" value="1"/>
</dbReference>
<gene>
    <name evidence="5" type="primary">dctP</name>
    <name evidence="5" type="ORF">KAR29_13335</name>
</gene>
<name>A0A9Q7A7M3_9BACT</name>
<dbReference type="EMBL" id="CP072943">
    <property type="protein sequence ID" value="QTX32265.1"/>
    <property type="molecule type" value="Genomic_DNA"/>
</dbReference>
<dbReference type="NCBIfam" id="NF037995">
    <property type="entry name" value="TRAP_S1"/>
    <property type="match status" value="1"/>
</dbReference>
<reference evidence="6" key="1">
    <citation type="submission" date="2021-04" db="EMBL/GenBank/DDBJ databases">
        <title>A novel Synergistetes isolate from a pyrite-forming mixed culture.</title>
        <authorList>
            <person name="Bunk B."/>
            <person name="Sproer C."/>
            <person name="Spring S."/>
            <person name="Pester M."/>
        </authorList>
    </citation>
    <scope>NUCLEOTIDE SEQUENCE [LARGE SCALE GENOMIC DNA]</scope>
    <source>
        <strain evidence="6">J.5.4.2-T.3.5.2</strain>
    </source>
</reference>
<dbReference type="RefSeq" id="WP_274373488.1">
    <property type="nucleotide sequence ID" value="NZ_CP072943.1"/>
</dbReference>
<evidence type="ECO:0000313" key="5">
    <source>
        <dbReference type="EMBL" id="QTX32265.1"/>
    </source>
</evidence>
<evidence type="ECO:0000313" key="6">
    <source>
        <dbReference type="Proteomes" id="UP000671879"/>
    </source>
</evidence>
<dbReference type="AlphaFoldDB" id="A0A9Q7A7M3"/>
<organism evidence="5 6">
    <name type="scientific">Aminithiophilus ramosus</name>
    <dbReference type="NCBI Taxonomy" id="3029084"/>
    <lineage>
        <taxon>Bacteria</taxon>
        <taxon>Thermotogati</taxon>
        <taxon>Synergistota</taxon>
        <taxon>Synergistia</taxon>
        <taxon>Synergistales</taxon>
        <taxon>Aminithiophilaceae</taxon>
        <taxon>Aminithiophilus</taxon>
    </lineage>
</organism>
<accession>A0A9Q7A7M3</accession>